<gene>
    <name evidence="1" type="ORF">L9059_12075</name>
</gene>
<accession>A0ABT0EZW8</accession>
<organism evidence="1 2">
    <name type="scientific">Pseudomonas violetae</name>
    <dbReference type="NCBI Taxonomy" id="2915813"/>
    <lineage>
        <taxon>Bacteria</taxon>
        <taxon>Pseudomonadati</taxon>
        <taxon>Pseudomonadota</taxon>
        <taxon>Gammaproteobacteria</taxon>
        <taxon>Pseudomonadales</taxon>
        <taxon>Pseudomonadaceae</taxon>
        <taxon>Pseudomonas</taxon>
    </lineage>
</organism>
<proteinExistence type="predicted"/>
<evidence type="ECO:0008006" key="3">
    <source>
        <dbReference type="Google" id="ProtNLM"/>
    </source>
</evidence>
<keyword evidence="2" id="KW-1185">Reference proteome</keyword>
<comment type="caution">
    <text evidence="1">The sequence shown here is derived from an EMBL/GenBank/DDBJ whole genome shotgun (WGS) entry which is preliminary data.</text>
</comment>
<dbReference type="Proteomes" id="UP001299876">
    <property type="component" value="Unassembled WGS sequence"/>
</dbReference>
<evidence type="ECO:0000313" key="1">
    <source>
        <dbReference type="EMBL" id="MCK1790914.1"/>
    </source>
</evidence>
<protein>
    <recommendedName>
        <fullName evidence="3">Glycosyltransferase</fullName>
    </recommendedName>
</protein>
<dbReference type="RefSeq" id="WP_247291119.1">
    <property type="nucleotide sequence ID" value="NZ_JAKNRW010000007.1"/>
</dbReference>
<name>A0ABT0EZW8_9PSED</name>
<reference evidence="1 2" key="1">
    <citation type="submission" date="2022-02" db="EMBL/GenBank/DDBJ databases">
        <title>Comparative genomics of the first Antarctic Pseudomonas spp. capable of biotransforming 2,4,6-Trinitrotoluene.</title>
        <authorList>
            <person name="Cabrera M.A."/>
            <person name="Marquez S.L."/>
            <person name="Perez-Donoso J.M."/>
        </authorList>
    </citation>
    <scope>NUCLEOTIDE SEQUENCE [LARGE SCALE GENOMIC DNA]</scope>
    <source>
        <strain evidence="1 2">TNT19</strain>
    </source>
</reference>
<evidence type="ECO:0000313" key="2">
    <source>
        <dbReference type="Proteomes" id="UP001299876"/>
    </source>
</evidence>
<dbReference type="EMBL" id="JAKNRW010000007">
    <property type="protein sequence ID" value="MCK1790914.1"/>
    <property type="molecule type" value="Genomic_DNA"/>
</dbReference>
<sequence>MARTSFDVDHAYCISLTERADRRWLFRQTVESLITNRIEFHLTERCSDPVRGCYESHQALARKALAEGWDRILIFEDDAQPYDLHKVQIRWVNRFVREQPFQALHLGYSMGRTWMTWFPFIARGKVVALHAYILSREGCQILADAPYCGVPVDVVFKRRIKQHCVFPMLFRQHAAVVTGSDIEKVGINEDEWWERNWKRHKRSVLKNLWRTVLRVGF</sequence>